<dbReference type="EMBL" id="HADY01009507">
    <property type="protein sequence ID" value="SBP47992.1"/>
    <property type="molecule type" value="Transcribed_RNA"/>
</dbReference>
<accession>A0A1A7ZYM3</accession>
<proteinExistence type="predicted"/>
<sequence>IISTISFDVNIPIVVECLLIVIVTFQIIPSIDVHLAAGSNNIFIVCTAQLRSSGDAISKTIFPSASRNICNPPQRLPMRKALCCPLRSRVLSHPPSSHAPEVLQTLQALCHPPWGQFRRPLPLLPSLQALQRCSSSKKTGKL</sequence>
<name>A0A1A7ZYM3_NOTFU</name>
<protein>
    <submittedName>
        <fullName evidence="1">Si:ch211-119d14.3</fullName>
    </submittedName>
</protein>
<reference evidence="1" key="1">
    <citation type="submission" date="2016-05" db="EMBL/GenBank/DDBJ databases">
        <authorList>
            <person name="Lavstsen T."/>
            <person name="Jespersen J.S."/>
        </authorList>
    </citation>
    <scope>NUCLEOTIDE SEQUENCE</scope>
    <source>
        <tissue evidence="1">Brain</tissue>
    </source>
</reference>
<feature type="non-terminal residue" evidence="1">
    <location>
        <position position="142"/>
    </location>
</feature>
<organism evidence="1">
    <name type="scientific">Nothobranchius furzeri</name>
    <name type="common">Turquoise killifish</name>
    <dbReference type="NCBI Taxonomy" id="105023"/>
    <lineage>
        <taxon>Eukaryota</taxon>
        <taxon>Metazoa</taxon>
        <taxon>Chordata</taxon>
        <taxon>Craniata</taxon>
        <taxon>Vertebrata</taxon>
        <taxon>Euteleostomi</taxon>
        <taxon>Actinopterygii</taxon>
        <taxon>Neopterygii</taxon>
        <taxon>Teleostei</taxon>
        <taxon>Neoteleostei</taxon>
        <taxon>Acanthomorphata</taxon>
        <taxon>Ovalentaria</taxon>
        <taxon>Atherinomorphae</taxon>
        <taxon>Cyprinodontiformes</taxon>
        <taxon>Nothobranchiidae</taxon>
        <taxon>Nothobranchius</taxon>
    </lineage>
</organism>
<feature type="non-terminal residue" evidence="1">
    <location>
        <position position="1"/>
    </location>
</feature>
<dbReference type="AlphaFoldDB" id="A0A1A7ZYM3"/>
<evidence type="ECO:0000313" key="1">
    <source>
        <dbReference type="EMBL" id="SBP47992.1"/>
    </source>
</evidence>
<reference evidence="1" key="2">
    <citation type="submission" date="2016-06" db="EMBL/GenBank/DDBJ databases">
        <title>The genome of a short-lived fish provides insights into sex chromosome evolution and the genetic control of aging.</title>
        <authorList>
            <person name="Reichwald K."/>
            <person name="Felder M."/>
            <person name="Petzold A."/>
            <person name="Koch P."/>
            <person name="Groth M."/>
            <person name="Platzer M."/>
        </authorList>
    </citation>
    <scope>NUCLEOTIDE SEQUENCE</scope>
    <source>
        <tissue evidence="1">Brain</tissue>
    </source>
</reference>
<gene>
    <name evidence="1" type="primary">SI:CH211-119D14.3</name>
</gene>